<dbReference type="AlphaFoldDB" id="A0A9D3Q0G9"/>
<evidence type="ECO:0000259" key="3">
    <source>
        <dbReference type="PROSITE" id="PS50835"/>
    </source>
</evidence>
<comment type="caution">
    <text evidence="4">The sequence shown here is derived from an EMBL/GenBank/DDBJ whole genome shotgun (WGS) entry which is preliminary data.</text>
</comment>
<keyword evidence="1" id="KW-0472">Membrane</keyword>
<dbReference type="PANTHER" id="PTHR46942:SF1">
    <property type="entry name" value="SIALIC ACID-BINDING IG-LIKE LECTIN 15"/>
    <property type="match status" value="1"/>
</dbReference>
<accession>A0A9D3Q0G9</accession>
<keyword evidence="5" id="KW-1185">Reference proteome</keyword>
<feature type="domain" description="Ig-like" evidence="3">
    <location>
        <begin position="4"/>
        <end position="137"/>
    </location>
</feature>
<proteinExistence type="predicted"/>
<evidence type="ECO:0000256" key="1">
    <source>
        <dbReference type="SAM" id="Phobius"/>
    </source>
</evidence>
<evidence type="ECO:0000256" key="2">
    <source>
        <dbReference type="SAM" id="SignalP"/>
    </source>
</evidence>
<dbReference type="GO" id="GO:0005886">
    <property type="term" value="C:plasma membrane"/>
    <property type="evidence" value="ECO:0007669"/>
    <property type="project" value="TreeGrafter"/>
</dbReference>
<dbReference type="InterPro" id="IPR013106">
    <property type="entry name" value="Ig_V-set"/>
</dbReference>
<keyword evidence="1" id="KW-1133">Transmembrane helix</keyword>
<dbReference type="InterPro" id="IPR036179">
    <property type="entry name" value="Ig-like_dom_sf"/>
</dbReference>
<feature type="transmembrane region" description="Helical" evidence="1">
    <location>
        <begin position="239"/>
        <end position="262"/>
    </location>
</feature>
<dbReference type="SMART" id="SM00409">
    <property type="entry name" value="IG"/>
    <property type="match status" value="1"/>
</dbReference>
<dbReference type="GO" id="GO:0032956">
    <property type="term" value="P:regulation of actin cytoskeleton organization"/>
    <property type="evidence" value="ECO:0007669"/>
    <property type="project" value="TreeGrafter"/>
</dbReference>
<dbReference type="OrthoDB" id="6152887at2759"/>
<dbReference type="PROSITE" id="PS50835">
    <property type="entry name" value="IG_LIKE"/>
    <property type="match status" value="1"/>
</dbReference>
<evidence type="ECO:0000313" key="4">
    <source>
        <dbReference type="EMBL" id="KAG7469859.1"/>
    </source>
</evidence>
<evidence type="ECO:0000313" key="5">
    <source>
        <dbReference type="Proteomes" id="UP001046870"/>
    </source>
</evidence>
<dbReference type="InterPro" id="IPR042836">
    <property type="entry name" value="SIG15"/>
</dbReference>
<name>A0A9D3Q0G9_MEGAT</name>
<dbReference type="GO" id="GO:0045124">
    <property type="term" value="P:regulation of bone resorption"/>
    <property type="evidence" value="ECO:0007669"/>
    <property type="project" value="TreeGrafter"/>
</dbReference>
<dbReference type="PANTHER" id="PTHR46942">
    <property type="entry name" value="SIALIC ACID-BINDING IG-LIKE LECTIN 15"/>
    <property type="match status" value="1"/>
</dbReference>
<feature type="signal peptide" evidence="2">
    <location>
        <begin position="1"/>
        <end position="21"/>
    </location>
</feature>
<dbReference type="InterPro" id="IPR013783">
    <property type="entry name" value="Ig-like_fold"/>
</dbReference>
<feature type="chain" id="PRO_5039586643" description="Ig-like domain-containing protein" evidence="2">
    <location>
        <begin position="22"/>
        <end position="343"/>
    </location>
</feature>
<protein>
    <recommendedName>
        <fullName evidence="3">Ig-like domain-containing protein</fullName>
    </recommendedName>
</protein>
<dbReference type="EMBL" id="JAFDVH010000010">
    <property type="protein sequence ID" value="KAG7469859.1"/>
    <property type="molecule type" value="Genomic_DNA"/>
</dbReference>
<dbReference type="GO" id="GO:2001204">
    <property type="term" value="P:regulation of osteoclast development"/>
    <property type="evidence" value="ECO:0007669"/>
    <property type="project" value="TreeGrafter"/>
</dbReference>
<dbReference type="SUPFAM" id="SSF48726">
    <property type="entry name" value="Immunoglobulin"/>
    <property type="match status" value="2"/>
</dbReference>
<dbReference type="InterPro" id="IPR003599">
    <property type="entry name" value="Ig_sub"/>
</dbReference>
<keyword evidence="2" id="KW-0732">Signal</keyword>
<keyword evidence="1" id="KW-0812">Transmembrane</keyword>
<reference evidence="4" key="1">
    <citation type="submission" date="2021-01" db="EMBL/GenBank/DDBJ databases">
        <authorList>
            <person name="Zahm M."/>
            <person name="Roques C."/>
            <person name="Cabau C."/>
            <person name="Klopp C."/>
            <person name="Donnadieu C."/>
            <person name="Jouanno E."/>
            <person name="Lampietro C."/>
            <person name="Louis A."/>
            <person name="Herpin A."/>
            <person name="Echchiki A."/>
            <person name="Berthelot C."/>
            <person name="Parey E."/>
            <person name="Roest-Crollius H."/>
            <person name="Braasch I."/>
            <person name="Postlethwait J."/>
            <person name="Bobe J."/>
            <person name="Montfort J."/>
            <person name="Bouchez O."/>
            <person name="Begum T."/>
            <person name="Mejri S."/>
            <person name="Adams A."/>
            <person name="Chen W.-J."/>
            <person name="Guiguen Y."/>
        </authorList>
    </citation>
    <scope>NUCLEOTIDE SEQUENCE</scope>
    <source>
        <strain evidence="4">YG-15Mar2019-1</strain>
        <tissue evidence="4">Brain</tissue>
    </source>
</reference>
<gene>
    <name evidence="4" type="ORF">MATL_G00133180</name>
</gene>
<dbReference type="Gene3D" id="2.60.40.10">
    <property type="entry name" value="Immunoglobulins"/>
    <property type="match status" value="2"/>
</dbReference>
<dbReference type="InterPro" id="IPR007110">
    <property type="entry name" value="Ig-like_dom"/>
</dbReference>
<organism evidence="4 5">
    <name type="scientific">Megalops atlanticus</name>
    <name type="common">Tarpon</name>
    <name type="synonym">Clupea gigantea</name>
    <dbReference type="NCBI Taxonomy" id="7932"/>
    <lineage>
        <taxon>Eukaryota</taxon>
        <taxon>Metazoa</taxon>
        <taxon>Chordata</taxon>
        <taxon>Craniata</taxon>
        <taxon>Vertebrata</taxon>
        <taxon>Euteleostomi</taxon>
        <taxon>Actinopterygii</taxon>
        <taxon>Neopterygii</taxon>
        <taxon>Teleostei</taxon>
        <taxon>Elopiformes</taxon>
        <taxon>Megalopidae</taxon>
        <taxon>Megalops</taxon>
    </lineage>
</organism>
<dbReference type="Proteomes" id="UP001046870">
    <property type="component" value="Chromosome 10"/>
</dbReference>
<sequence>MKVPLSVLYLFLLYSLTGGRAVRWTMTVPARVNGTKGQSAVLPCSFTHPQQQSFEGEILVKWIAGDFYGDPIFQCSVSNSTEGRSDECSDPSAPGRYSLRGNPRERDLSLLIRGLEFSDIRRYYCRVELDRTRRTMYQHGTGTWLHVSGPAEILNLSVVPGPMPGNSSLECMAEGNPRPTLTCQPSAGPVPRSLVTTATDRFRVTVRVPITSQDTYVCRATNQHGTAEQAFPLHQGPSALTLGLSISAALMLLGLVCVLLFLKQRGPIHLCSFEHRSRQKYEADSQHAAAPESEIPLYANSSEIKGNNELVYADINVNALTKSPQRYTMTPGDDVNYAELAFC</sequence>
<dbReference type="Pfam" id="PF07686">
    <property type="entry name" value="V-set"/>
    <property type="match status" value="1"/>
</dbReference>